<feature type="transmembrane region" description="Helical" evidence="11">
    <location>
        <begin position="190"/>
        <end position="211"/>
    </location>
</feature>
<evidence type="ECO:0000256" key="6">
    <source>
        <dbReference type="ARBA" id="ARBA00022989"/>
    </source>
</evidence>
<evidence type="ECO:0000256" key="1">
    <source>
        <dbReference type="ARBA" id="ARBA00004585"/>
    </source>
</evidence>
<keyword evidence="4 9" id="KW-0812">Transmembrane</keyword>
<dbReference type="EMBL" id="JANEYG010000001">
    <property type="protein sequence ID" value="KAJ8925816.1"/>
    <property type="molecule type" value="Genomic_DNA"/>
</dbReference>
<dbReference type="PROSITE" id="PS51257">
    <property type="entry name" value="PROKAR_LIPOPROTEIN"/>
    <property type="match status" value="1"/>
</dbReference>
<protein>
    <recommendedName>
        <fullName evidence="14">Peroxisomal membrane protein PMP34</fullName>
    </recommendedName>
</protein>
<evidence type="ECO:0000256" key="5">
    <source>
        <dbReference type="ARBA" id="ARBA00022737"/>
    </source>
</evidence>
<feature type="repeat" description="Solcar" evidence="9">
    <location>
        <begin position="100"/>
        <end position="184"/>
    </location>
</feature>
<feature type="transmembrane region" description="Helical" evidence="11">
    <location>
        <begin position="72"/>
        <end position="94"/>
    </location>
</feature>
<evidence type="ECO:0000256" key="3">
    <source>
        <dbReference type="ARBA" id="ARBA00022448"/>
    </source>
</evidence>
<keyword evidence="8" id="KW-0576">Peroxisome</keyword>
<comment type="similarity">
    <text evidence="2 10">Belongs to the mitochondrial carrier (TC 2.A.29) family.</text>
</comment>
<evidence type="ECO:0000256" key="8">
    <source>
        <dbReference type="ARBA" id="ARBA00023140"/>
    </source>
</evidence>
<keyword evidence="5" id="KW-0677">Repeat</keyword>
<feature type="transmembrane region" description="Helical" evidence="11">
    <location>
        <begin position="106"/>
        <end position="125"/>
    </location>
</feature>
<evidence type="ECO:0000256" key="9">
    <source>
        <dbReference type="PROSITE-ProRule" id="PRU00282"/>
    </source>
</evidence>
<dbReference type="GO" id="GO:0080122">
    <property type="term" value="F:AMP transmembrane transporter activity"/>
    <property type="evidence" value="ECO:0007669"/>
    <property type="project" value="TreeGrafter"/>
</dbReference>
<dbReference type="GO" id="GO:0015217">
    <property type="term" value="F:ADP transmembrane transporter activity"/>
    <property type="evidence" value="ECO:0007669"/>
    <property type="project" value="TreeGrafter"/>
</dbReference>
<evidence type="ECO:0000313" key="12">
    <source>
        <dbReference type="EMBL" id="KAJ8925816.1"/>
    </source>
</evidence>
<dbReference type="AlphaFoldDB" id="A0AAV8WH89"/>
<evidence type="ECO:0000256" key="11">
    <source>
        <dbReference type="SAM" id="Phobius"/>
    </source>
</evidence>
<dbReference type="InterPro" id="IPR018108">
    <property type="entry name" value="MCP_transmembrane"/>
</dbReference>
<dbReference type="GO" id="GO:0044610">
    <property type="term" value="F:FMN transmembrane transporter activity"/>
    <property type="evidence" value="ECO:0007669"/>
    <property type="project" value="TreeGrafter"/>
</dbReference>
<keyword evidence="13" id="KW-1185">Reference proteome</keyword>
<evidence type="ECO:0008006" key="14">
    <source>
        <dbReference type="Google" id="ProtNLM"/>
    </source>
</evidence>
<dbReference type="Proteomes" id="UP001159042">
    <property type="component" value="Unassembled WGS sequence"/>
</dbReference>
<dbReference type="GO" id="GO:0005347">
    <property type="term" value="F:ATP transmembrane transporter activity"/>
    <property type="evidence" value="ECO:0007669"/>
    <property type="project" value="TreeGrafter"/>
</dbReference>
<organism evidence="12 13">
    <name type="scientific">Exocentrus adspersus</name>
    <dbReference type="NCBI Taxonomy" id="1586481"/>
    <lineage>
        <taxon>Eukaryota</taxon>
        <taxon>Metazoa</taxon>
        <taxon>Ecdysozoa</taxon>
        <taxon>Arthropoda</taxon>
        <taxon>Hexapoda</taxon>
        <taxon>Insecta</taxon>
        <taxon>Pterygota</taxon>
        <taxon>Neoptera</taxon>
        <taxon>Endopterygota</taxon>
        <taxon>Coleoptera</taxon>
        <taxon>Polyphaga</taxon>
        <taxon>Cucujiformia</taxon>
        <taxon>Chrysomeloidea</taxon>
        <taxon>Cerambycidae</taxon>
        <taxon>Lamiinae</taxon>
        <taxon>Acanthocinini</taxon>
        <taxon>Exocentrus</taxon>
    </lineage>
</organism>
<evidence type="ECO:0000256" key="7">
    <source>
        <dbReference type="ARBA" id="ARBA00023136"/>
    </source>
</evidence>
<comment type="subcellular location">
    <subcellularLocation>
        <location evidence="1">Peroxisome membrane</location>
        <topology evidence="1">Multi-pass membrane protein</topology>
    </subcellularLocation>
</comment>
<keyword evidence="3 10" id="KW-0813">Transport</keyword>
<feature type="transmembrane region" description="Helical" evidence="11">
    <location>
        <begin position="156"/>
        <end position="178"/>
    </location>
</feature>
<feature type="repeat" description="Solcar" evidence="9">
    <location>
        <begin position="7"/>
        <end position="93"/>
    </location>
</feature>
<dbReference type="InterPro" id="IPR052217">
    <property type="entry name" value="Mito/Peroxisomal_Carrier"/>
</dbReference>
<dbReference type="SUPFAM" id="SSF103506">
    <property type="entry name" value="Mitochondrial carrier"/>
    <property type="match status" value="1"/>
</dbReference>
<proteinExistence type="inferred from homology"/>
<feature type="repeat" description="Solcar" evidence="9">
    <location>
        <begin position="188"/>
        <end position="272"/>
    </location>
</feature>
<dbReference type="InterPro" id="IPR023395">
    <property type="entry name" value="MCP_dom_sf"/>
</dbReference>
<evidence type="ECO:0000256" key="4">
    <source>
        <dbReference type="ARBA" id="ARBA00022692"/>
    </source>
</evidence>
<dbReference type="Gene3D" id="1.50.40.10">
    <property type="entry name" value="Mitochondrial carrier domain"/>
    <property type="match status" value="2"/>
</dbReference>
<dbReference type="PROSITE" id="PS50920">
    <property type="entry name" value="SOLCAR"/>
    <property type="match status" value="3"/>
</dbReference>
<dbReference type="GO" id="GO:0015230">
    <property type="term" value="F:FAD transmembrane transporter activity"/>
    <property type="evidence" value="ECO:0007669"/>
    <property type="project" value="TreeGrafter"/>
</dbReference>
<evidence type="ECO:0000256" key="2">
    <source>
        <dbReference type="ARBA" id="ARBA00006375"/>
    </source>
</evidence>
<evidence type="ECO:0000313" key="13">
    <source>
        <dbReference type="Proteomes" id="UP001159042"/>
    </source>
</evidence>
<evidence type="ECO:0000256" key="10">
    <source>
        <dbReference type="RuleBase" id="RU000488"/>
    </source>
</evidence>
<dbReference type="PANTHER" id="PTHR45939:SF5">
    <property type="entry name" value="PEROXISOMAL MEMBRANE PROTEIN PMP34"/>
    <property type="match status" value="1"/>
</dbReference>
<accession>A0AAV8WH89</accession>
<dbReference type="GO" id="GO:0005778">
    <property type="term" value="C:peroxisomal membrane"/>
    <property type="evidence" value="ECO:0007669"/>
    <property type="project" value="UniProtKB-SubCell"/>
</dbReference>
<dbReference type="PANTHER" id="PTHR45939">
    <property type="entry name" value="PEROXISOMAL MEMBRANE PROTEIN PMP34-RELATED"/>
    <property type="match status" value="1"/>
</dbReference>
<name>A0AAV8WH89_9CUCU</name>
<dbReference type="GO" id="GO:0051724">
    <property type="term" value="F:NAD transmembrane transporter activity"/>
    <property type="evidence" value="ECO:0007669"/>
    <property type="project" value="TreeGrafter"/>
</dbReference>
<keyword evidence="7 9" id="KW-0472">Membrane</keyword>
<dbReference type="GO" id="GO:0015228">
    <property type="term" value="F:coenzyme A transmembrane transporter activity"/>
    <property type="evidence" value="ECO:0007669"/>
    <property type="project" value="TreeGrafter"/>
</dbReference>
<keyword evidence="6 11" id="KW-1133">Transmembrane helix</keyword>
<reference evidence="12 13" key="1">
    <citation type="journal article" date="2023" name="Insect Mol. Biol.">
        <title>Genome sequencing provides insights into the evolution of gene families encoding plant cell wall-degrading enzymes in longhorned beetles.</title>
        <authorList>
            <person name="Shin N.R."/>
            <person name="Okamura Y."/>
            <person name="Kirsch R."/>
            <person name="Pauchet Y."/>
        </authorList>
    </citation>
    <scope>NUCLEOTIDE SEQUENCE [LARGE SCALE GENOMIC DNA]</scope>
    <source>
        <strain evidence="12">EAD_L_NR</strain>
    </source>
</reference>
<dbReference type="Pfam" id="PF00153">
    <property type="entry name" value="Mito_carr"/>
    <property type="match status" value="3"/>
</dbReference>
<sequence length="283" mass="31407">MSKLFNYDTLVHATAGATGSIVALACLYPLDNIKFRIQADDKELVNKSAFQAILHVLQNEGLESLYRGMKTVIASVGISNFIYFYTFHGLKVCIPKHIEISTKTDLLLSTIAGVVNVVTTTPLWVVNSRLKLQDETYYNGLLDGLVYIARTEGITALWSSLGPSLILVSNPVIHFTVYESLKRKVTVKSATAFFLLGALSKIIATVVTYPLQLVQTRQRLTRDGKVDMATLLVYILKTSGAKGLYQGMESKIIQTVLSAALMFMTYEKVAQTVFRLLLRNKKN</sequence>
<gene>
    <name evidence="12" type="ORF">NQ315_009666</name>
</gene>
<comment type="caution">
    <text evidence="12">The sequence shown here is derived from an EMBL/GenBank/DDBJ whole genome shotgun (WGS) entry which is preliminary data.</text>
</comment>